<evidence type="ECO:0000313" key="2">
    <source>
        <dbReference type="Proteomes" id="UP000276133"/>
    </source>
</evidence>
<sequence length="78" mass="9200">MFGRELFLRNVSSSVIIVANVHISAKTGYPCNKTYYNVERFKLKKSNRLCFIKNPDSPLRFLRLNLFSVKRIVVTRKY</sequence>
<keyword evidence="2" id="KW-1185">Reference proteome</keyword>
<proteinExistence type="predicted"/>
<dbReference type="AlphaFoldDB" id="A0A3M7SZG6"/>
<dbReference type="Proteomes" id="UP000276133">
    <property type="component" value="Unassembled WGS sequence"/>
</dbReference>
<evidence type="ECO:0000313" key="1">
    <source>
        <dbReference type="EMBL" id="RNA40978.1"/>
    </source>
</evidence>
<comment type="caution">
    <text evidence="1">The sequence shown here is derived from an EMBL/GenBank/DDBJ whole genome shotgun (WGS) entry which is preliminary data.</text>
</comment>
<gene>
    <name evidence="1" type="ORF">BpHYR1_044501</name>
</gene>
<dbReference type="EMBL" id="REGN01000564">
    <property type="protein sequence ID" value="RNA40978.1"/>
    <property type="molecule type" value="Genomic_DNA"/>
</dbReference>
<protein>
    <submittedName>
        <fullName evidence="1">Uncharacterized protein</fullName>
    </submittedName>
</protein>
<organism evidence="1 2">
    <name type="scientific">Brachionus plicatilis</name>
    <name type="common">Marine rotifer</name>
    <name type="synonym">Brachionus muelleri</name>
    <dbReference type="NCBI Taxonomy" id="10195"/>
    <lineage>
        <taxon>Eukaryota</taxon>
        <taxon>Metazoa</taxon>
        <taxon>Spiralia</taxon>
        <taxon>Gnathifera</taxon>
        <taxon>Rotifera</taxon>
        <taxon>Eurotatoria</taxon>
        <taxon>Monogononta</taxon>
        <taxon>Pseudotrocha</taxon>
        <taxon>Ploima</taxon>
        <taxon>Brachionidae</taxon>
        <taxon>Brachionus</taxon>
    </lineage>
</organism>
<accession>A0A3M7SZG6</accession>
<reference evidence="1 2" key="1">
    <citation type="journal article" date="2018" name="Sci. Rep.">
        <title>Genomic signatures of local adaptation to the degree of environmental predictability in rotifers.</title>
        <authorList>
            <person name="Franch-Gras L."/>
            <person name="Hahn C."/>
            <person name="Garcia-Roger E.M."/>
            <person name="Carmona M.J."/>
            <person name="Serra M."/>
            <person name="Gomez A."/>
        </authorList>
    </citation>
    <scope>NUCLEOTIDE SEQUENCE [LARGE SCALE GENOMIC DNA]</scope>
    <source>
        <strain evidence="1">HYR1</strain>
    </source>
</reference>
<name>A0A3M7SZG6_BRAPC</name>